<dbReference type="EMBL" id="CP006704">
    <property type="protein sequence ID" value="AIJ45579.1"/>
    <property type="molecule type" value="Genomic_DNA"/>
</dbReference>
<name>A0A076PFN2_COMTE</name>
<evidence type="ECO:0000313" key="2">
    <source>
        <dbReference type="EMBL" id="AIJ45579.1"/>
    </source>
</evidence>
<dbReference type="AlphaFoldDB" id="A0A076PFN2"/>
<accession>A0A076PFN2</accession>
<dbReference type="KEGG" id="ctes:O987_07165"/>
<sequence length="152" mass="16059">MKLTEHFTLAELVASSSARKLGVDNTPTADALQQLHRTAQMLERVRSFLGGKAVIVTSGYRNRQVNAAVGGVTSSDHAQGMAADVKVPTYGTPYEVAKALAPQISALGIGQIIYESVGGAQWVHLSTRIPLQAVNRVITVHGKATLVGIQSV</sequence>
<dbReference type="Proteomes" id="UP000028782">
    <property type="component" value="Chromosome"/>
</dbReference>
<dbReference type="SUPFAM" id="SSF55166">
    <property type="entry name" value="Hedgehog/DD-peptidase"/>
    <property type="match status" value="1"/>
</dbReference>
<dbReference type="InterPro" id="IPR013230">
    <property type="entry name" value="Peptidase_M15A_C"/>
</dbReference>
<dbReference type="InterPro" id="IPR009045">
    <property type="entry name" value="Zn_M74/Hedgehog-like"/>
</dbReference>
<dbReference type="Gene3D" id="3.30.1380.10">
    <property type="match status" value="1"/>
</dbReference>
<dbReference type="RefSeq" id="WP_043371279.1">
    <property type="nucleotide sequence ID" value="NZ_CP006704.1"/>
</dbReference>
<dbReference type="HOGENOM" id="CLU_124897_0_1_4"/>
<gene>
    <name evidence="2" type="ORF">O987_07165</name>
</gene>
<reference evidence="2 3" key="1">
    <citation type="journal article" date="2014" name="Genome Announc.">
        <title>Complete Genome Sequence of Polychlorinated Biphenyl Degrader Comamonas testosteroni TK102 (NBRC 109938).</title>
        <authorList>
            <person name="Fukuda K."/>
            <person name="Hosoyama A."/>
            <person name="Tsuchikane K."/>
            <person name="Ohji S."/>
            <person name="Yamazoe A."/>
            <person name="Fujita N."/>
            <person name="Shintani M."/>
            <person name="Kimbara K."/>
        </authorList>
    </citation>
    <scope>NUCLEOTIDE SEQUENCE [LARGE SCALE GENOMIC DNA]</scope>
    <source>
        <strain evidence="2">TK102</strain>
    </source>
</reference>
<organism evidence="2 3">
    <name type="scientific">Comamonas testosteroni TK102</name>
    <dbReference type="NCBI Taxonomy" id="1392005"/>
    <lineage>
        <taxon>Bacteria</taxon>
        <taxon>Pseudomonadati</taxon>
        <taxon>Pseudomonadota</taxon>
        <taxon>Betaproteobacteria</taxon>
        <taxon>Burkholderiales</taxon>
        <taxon>Comamonadaceae</taxon>
        <taxon>Comamonas</taxon>
    </lineage>
</organism>
<protein>
    <submittedName>
        <fullName evidence="2">Peptidase M15A</fullName>
    </submittedName>
</protein>
<proteinExistence type="predicted"/>
<dbReference type="Pfam" id="PF08291">
    <property type="entry name" value="Peptidase_M15_3"/>
    <property type="match status" value="1"/>
</dbReference>
<evidence type="ECO:0000313" key="3">
    <source>
        <dbReference type="Proteomes" id="UP000028782"/>
    </source>
</evidence>
<feature type="domain" description="Peptidase M15A C-terminal" evidence="1">
    <location>
        <begin position="6"/>
        <end position="101"/>
    </location>
</feature>
<evidence type="ECO:0000259" key="1">
    <source>
        <dbReference type="Pfam" id="PF08291"/>
    </source>
</evidence>